<dbReference type="PANTHER" id="PTHR34145:SF68">
    <property type="entry name" value="FBD DOMAIN-CONTAINING PROTEIN"/>
    <property type="match status" value="1"/>
</dbReference>
<dbReference type="Proteomes" id="UP001314170">
    <property type="component" value="Unassembled WGS sequence"/>
</dbReference>
<protein>
    <recommendedName>
        <fullName evidence="1">At1g61320/AtMIF1 LRR domain-containing protein</fullName>
    </recommendedName>
</protein>
<proteinExistence type="predicted"/>
<name>A0AAV1SIR1_9ROSI</name>
<gene>
    <name evidence="2" type="ORF">DCAF_LOCUS23775</name>
</gene>
<dbReference type="Pfam" id="PF23622">
    <property type="entry name" value="LRR_At1g61320_AtMIF1"/>
    <property type="match status" value="1"/>
</dbReference>
<evidence type="ECO:0000313" key="2">
    <source>
        <dbReference type="EMBL" id="CAK7351281.1"/>
    </source>
</evidence>
<keyword evidence="3" id="KW-1185">Reference proteome</keyword>
<dbReference type="InterPro" id="IPR053772">
    <property type="entry name" value="At1g61320/At1g61330-like"/>
</dbReference>
<reference evidence="2 3" key="1">
    <citation type="submission" date="2024-01" db="EMBL/GenBank/DDBJ databases">
        <authorList>
            <person name="Waweru B."/>
        </authorList>
    </citation>
    <scope>NUCLEOTIDE SEQUENCE [LARGE SCALE GENOMIC DNA]</scope>
</reference>
<dbReference type="EMBL" id="CAWUPB010001184">
    <property type="protein sequence ID" value="CAK7351281.1"/>
    <property type="molecule type" value="Genomic_DNA"/>
</dbReference>
<comment type="caution">
    <text evidence="2">The sequence shown here is derived from an EMBL/GenBank/DDBJ whole genome shotgun (WGS) entry which is preliminary data.</text>
</comment>
<evidence type="ECO:0000259" key="1">
    <source>
        <dbReference type="Pfam" id="PF23622"/>
    </source>
</evidence>
<feature type="domain" description="At1g61320/AtMIF1 LRR" evidence="1">
    <location>
        <begin position="99"/>
        <end position="215"/>
    </location>
</feature>
<accession>A0AAV1SIR1</accession>
<dbReference type="InterPro" id="IPR055357">
    <property type="entry name" value="LRR_At1g61320_AtMIF1"/>
</dbReference>
<dbReference type="AlphaFoldDB" id="A0AAV1SIR1"/>
<sequence>MVDEFRIRFDLDRRLRHDIDRWIKFAIEKKVKKLELNLSRSFGANFSHESRVIHLYGTRYRNAHVPQLVKFSIQRAFSDYNVEDFCKFSRYHQVGTLALHSLEAKNKMEILEVPVVANIKQLKLIAFVSRDETSLLALTSLIEAAPFLRSFIFQLQGRESFMPRTKQKPKRCFHQHLKMVEIHVFPGKTIEDELVLYINENAINLEKIILDTRGGPFIGSSLEFEEIRRKKAATYAKKFDKIAAFPRSAQKEIQET</sequence>
<organism evidence="2 3">
    <name type="scientific">Dovyalis caffra</name>
    <dbReference type="NCBI Taxonomy" id="77055"/>
    <lineage>
        <taxon>Eukaryota</taxon>
        <taxon>Viridiplantae</taxon>
        <taxon>Streptophyta</taxon>
        <taxon>Embryophyta</taxon>
        <taxon>Tracheophyta</taxon>
        <taxon>Spermatophyta</taxon>
        <taxon>Magnoliopsida</taxon>
        <taxon>eudicotyledons</taxon>
        <taxon>Gunneridae</taxon>
        <taxon>Pentapetalae</taxon>
        <taxon>rosids</taxon>
        <taxon>fabids</taxon>
        <taxon>Malpighiales</taxon>
        <taxon>Salicaceae</taxon>
        <taxon>Flacourtieae</taxon>
        <taxon>Dovyalis</taxon>
    </lineage>
</organism>
<evidence type="ECO:0000313" key="3">
    <source>
        <dbReference type="Proteomes" id="UP001314170"/>
    </source>
</evidence>
<dbReference type="PANTHER" id="PTHR34145">
    <property type="entry name" value="OS02G0105600 PROTEIN"/>
    <property type="match status" value="1"/>
</dbReference>